<feature type="compositionally biased region" description="Basic and acidic residues" evidence="1">
    <location>
        <begin position="23"/>
        <end position="33"/>
    </location>
</feature>
<evidence type="ECO:0000256" key="1">
    <source>
        <dbReference type="SAM" id="MobiDB-lite"/>
    </source>
</evidence>
<dbReference type="HOGENOM" id="CLU_2510408_0_0_5"/>
<reference evidence="2" key="1">
    <citation type="submission" date="2013-11" db="EMBL/GenBank/DDBJ databases">
        <title>Draft genome sequence of the broad-host-range Rhizobium sp. LPU83 strain, a member of the low-genetic diversity Oregon-like Rhizobium sp. group.</title>
        <authorList>
            <person name="Wibberg D."/>
            <person name="Puehler A."/>
            <person name="Schlueter A."/>
        </authorList>
    </citation>
    <scope>NUCLEOTIDE SEQUENCE [LARGE SCALE GENOMIC DNA]</scope>
    <source>
        <strain evidence="2">LPU83</strain>
    </source>
</reference>
<dbReference type="PATRIC" id="fig|348824.6.peg.1939"/>
<dbReference type="AlphaFoldDB" id="W6RAY5"/>
<dbReference type="KEGG" id="rhl:LPU83_1811"/>
<accession>W6RAY5</accession>
<name>W6RAY5_9HYPH</name>
<evidence type="ECO:0000313" key="3">
    <source>
        <dbReference type="Proteomes" id="UP000019443"/>
    </source>
</evidence>
<organism evidence="2 3">
    <name type="scientific">Rhizobium favelukesii</name>
    <dbReference type="NCBI Taxonomy" id="348824"/>
    <lineage>
        <taxon>Bacteria</taxon>
        <taxon>Pseudomonadati</taxon>
        <taxon>Pseudomonadota</taxon>
        <taxon>Alphaproteobacteria</taxon>
        <taxon>Hyphomicrobiales</taxon>
        <taxon>Rhizobiaceae</taxon>
        <taxon>Rhizobium/Agrobacterium group</taxon>
        <taxon>Rhizobium</taxon>
    </lineage>
</organism>
<feature type="compositionally biased region" description="Polar residues" evidence="1">
    <location>
        <begin position="44"/>
        <end position="55"/>
    </location>
</feature>
<protein>
    <submittedName>
        <fullName evidence="2">Uncharacterized protein</fullName>
    </submittedName>
</protein>
<sequence length="85" mass="9428">MLPYGHDRDDVRPDAPAGNRAWEAVERQRKENLEGPWADITEWPWSTSGAASGRTSPRLKTRSSTRLVTHAPLARSSRASTSRAS</sequence>
<feature type="compositionally biased region" description="Basic and acidic residues" evidence="1">
    <location>
        <begin position="1"/>
        <end position="13"/>
    </location>
</feature>
<keyword evidence="3" id="KW-1185">Reference proteome</keyword>
<dbReference type="Proteomes" id="UP000019443">
    <property type="component" value="Chromosome"/>
</dbReference>
<feature type="compositionally biased region" description="Low complexity" evidence="1">
    <location>
        <begin position="74"/>
        <end position="85"/>
    </location>
</feature>
<gene>
    <name evidence="2" type="ORF">LPU83_1811</name>
</gene>
<feature type="region of interest" description="Disordered" evidence="1">
    <location>
        <begin position="1"/>
        <end position="85"/>
    </location>
</feature>
<proteinExistence type="predicted"/>
<evidence type="ECO:0000313" key="2">
    <source>
        <dbReference type="EMBL" id="CDM57475.1"/>
    </source>
</evidence>
<dbReference type="EMBL" id="HG916852">
    <property type="protein sequence ID" value="CDM57475.1"/>
    <property type="molecule type" value="Genomic_DNA"/>
</dbReference>